<evidence type="ECO:0008006" key="4">
    <source>
        <dbReference type="Google" id="ProtNLM"/>
    </source>
</evidence>
<accession>A0ABP8HC20</accession>
<proteinExistence type="predicted"/>
<feature type="signal peptide" evidence="1">
    <location>
        <begin position="1"/>
        <end position="22"/>
    </location>
</feature>
<feature type="chain" id="PRO_5046808224" description="DUF4783 domain-containing protein" evidence="1">
    <location>
        <begin position="23"/>
        <end position="131"/>
    </location>
</feature>
<dbReference type="EMBL" id="BAABFT010000018">
    <property type="protein sequence ID" value="GAA4337261.1"/>
    <property type="molecule type" value="Genomic_DNA"/>
</dbReference>
<evidence type="ECO:0000256" key="1">
    <source>
        <dbReference type="SAM" id="SignalP"/>
    </source>
</evidence>
<dbReference type="Proteomes" id="UP001500582">
    <property type="component" value="Unassembled WGS sequence"/>
</dbReference>
<keyword evidence="3" id="KW-1185">Reference proteome</keyword>
<keyword evidence="1" id="KW-0732">Signal</keyword>
<evidence type="ECO:0000313" key="3">
    <source>
        <dbReference type="Proteomes" id="UP001500582"/>
    </source>
</evidence>
<reference evidence="3" key="1">
    <citation type="journal article" date="2019" name="Int. J. Syst. Evol. Microbiol.">
        <title>The Global Catalogue of Microorganisms (GCM) 10K type strain sequencing project: providing services to taxonomists for standard genome sequencing and annotation.</title>
        <authorList>
            <consortium name="The Broad Institute Genomics Platform"/>
            <consortium name="The Broad Institute Genome Sequencing Center for Infectious Disease"/>
            <person name="Wu L."/>
            <person name="Ma J."/>
        </authorList>
    </citation>
    <scope>NUCLEOTIDE SEQUENCE [LARGE SCALE GENOMIC DNA]</scope>
    <source>
        <strain evidence="3">JCM 17705</strain>
    </source>
</reference>
<evidence type="ECO:0000313" key="2">
    <source>
        <dbReference type="EMBL" id="GAA4337261.1"/>
    </source>
</evidence>
<protein>
    <recommendedName>
        <fullName evidence="4">DUF4783 domain-containing protein</fullName>
    </recommendedName>
</protein>
<sequence>MKKLSYLPLLMILYLLPHAAVADPIDNVAELIKQGNTKELAKLFASTIDITILKDENVYSKTQASIILEKFFNQNKPKAVKVVHKVNTNPTYRFGVLLLTTEKGTYRISFTLNEVKGVLQLIELRIETEKT</sequence>
<dbReference type="Gene3D" id="3.10.450.50">
    <property type="match status" value="1"/>
</dbReference>
<organism evidence="2 3">
    <name type="scientific">Mucilaginibacter gynuensis</name>
    <dbReference type="NCBI Taxonomy" id="1302236"/>
    <lineage>
        <taxon>Bacteria</taxon>
        <taxon>Pseudomonadati</taxon>
        <taxon>Bacteroidota</taxon>
        <taxon>Sphingobacteriia</taxon>
        <taxon>Sphingobacteriales</taxon>
        <taxon>Sphingobacteriaceae</taxon>
        <taxon>Mucilaginibacter</taxon>
    </lineage>
</organism>
<dbReference type="RefSeq" id="WP_345213609.1">
    <property type="nucleotide sequence ID" value="NZ_BAABFT010000018.1"/>
</dbReference>
<name>A0ABP8HC20_9SPHI</name>
<dbReference type="InterPro" id="IPR031977">
    <property type="entry name" value="DUF4783"/>
</dbReference>
<dbReference type="Pfam" id="PF16022">
    <property type="entry name" value="DUF4783"/>
    <property type="match status" value="1"/>
</dbReference>
<gene>
    <name evidence="2" type="ORF">GCM10023149_46620</name>
</gene>
<comment type="caution">
    <text evidence="2">The sequence shown here is derived from an EMBL/GenBank/DDBJ whole genome shotgun (WGS) entry which is preliminary data.</text>
</comment>